<dbReference type="OrthoDB" id="9877987at2759"/>
<reference evidence="2" key="3">
    <citation type="submission" date="2025-09" db="UniProtKB">
        <authorList>
            <consortium name="Ensembl"/>
        </authorList>
    </citation>
    <scope>IDENTIFICATION</scope>
</reference>
<reference evidence="3" key="1">
    <citation type="submission" date="2011-08" db="EMBL/GenBank/DDBJ databases">
        <title>The draft genome of Latimeria chalumnae.</title>
        <authorList>
            <person name="Di Palma F."/>
            <person name="Alfoldi J."/>
            <person name="Johnson J."/>
            <person name="Berlin A."/>
            <person name="Gnerre S."/>
            <person name="Jaffe D."/>
            <person name="MacCallum I."/>
            <person name="Young S."/>
            <person name="Walker B.J."/>
            <person name="Lander E."/>
            <person name="Lindblad-Toh K."/>
        </authorList>
    </citation>
    <scope>NUCLEOTIDE SEQUENCE [LARGE SCALE GENOMIC DNA]</scope>
    <source>
        <strain evidence="3">Wild caught</strain>
    </source>
</reference>
<dbReference type="GO" id="GO:0004865">
    <property type="term" value="F:protein serine/threonine phosphatase inhibitor activity"/>
    <property type="evidence" value="ECO:0007669"/>
    <property type="project" value="TreeGrafter"/>
</dbReference>
<dbReference type="GeneTree" id="ENSGT00390000005586"/>
<protein>
    <submittedName>
        <fullName evidence="2">Protein phosphatase 1 regulatory subunit 17</fullName>
    </submittedName>
</protein>
<dbReference type="HOGENOM" id="CLU_113768_1_0_1"/>
<gene>
    <name evidence="2" type="primary">PPP1R17</name>
</gene>
<accession>M3XGY6</accession>
<dbReference type="InterPro" id="IPR033242">
    <property type="entry name" value="PPP1R17"/>
</dbReference>
<dbReference type="STRING" id="7897.ENSLACP00000021992"/>
<dbReference type="FunCoup" id="M3XGY6">
    <property type="interactions" value="42"/>
</dbReference>
<dbReference type="CTD" id="10842"/>
<dbReference type="eggNOG" id="ENOG502S50G">
    <property type="taxonomic scope" value="Eukaryota"/>
</dbReference>
<evidence type="ECO:0000256" key="1">
    <source>
        <dbReference type="SAM" id="MobiDB-lite"/>
    </source>
</evidence>
<evidence type="ECO:0000313" key="3">
    <source>
        <dbReference type="Proteomes" id="UP000008672"/>
    </source>
</evidence>
<organism evidence="2 3">
    <name type="scientific">Latimeria chalumnae</name>
    <name type="common">Coelacanth</name>
    <dbReference type="NCBI Taxonomy" id="7897"/>
    <lineage>
        <taxon>Eukaryota</taxon>
        <taxon>Metazoa</taxon>
        <taxon>Chordata</taxon>
        <taxon>Craniata</taxon>
        <taxon>Vertebrata</taxon>
        <taxon>Euteleostomi</taxon>
        <taxon>Coelacanthiformes</taxon>
        <taxon>Coelacanthidae</taxon>
        <taxon>Latimeria</taxon>
    </lineage>
</organism>
<dbReference type="EMBL" id="AFYH01151764">
    <property type="status" value="NOT_ANNOTATED_CDS"/>
    <property type="molecule type" value="Genomic_DNA"/>
</dbReference>
<reference evidence="2" key="2">
    <citation type="submission" date="2025-08" db="UniProtKB">
        <authorList>
            <consortium name="Ensembl"/>
        </authorList>
    </citation>
    <scope>IDENTIFICATION</scope>
</reference>
<dbReference type="Proteomes" id="UP000008672">
    <property type="component" value="Unassembled WGS sequence"/>
</dbReference>
<dbReference type="KEGG" id="lcm:102366447"/>
<dbReference type="PANTHER" id="PTHR15387">
    <property type="entry name" value="PROTEIN PHOSPHATASE 1 REGULATORY SUBUNIT 17"/>
    <property type="match status" value="1"/>
</dbReference>
<dbReference type="GeneID" id="102366447"/>
<evidence type="ECO:0000313" key="2">
    <source>
        <dbReference type="Ensembl" id="ENSLACP00000021992.1"/>
    </source>
</evidence>
<dbReference type="OMA" id="LDPRCGH"/>
<feature type="compositionally biased region" description="Basic and acidic residues" evidence="1">
    <location>
        <begin position="60"/>
        <end position="71"/>
    </location>
</feature>
<dbReference type="PANTHER" id="PTHR15387:SF0">
    <property type="entry name" value="PROTEIN PHOSPHATASE 1 REGULATORY SUBUNIT 17"/>
    <property type="match status" value="1"/>
</dbReference>
<dbReference type="EMBL" id="AFYH01151763">
    <property type="status" value="NOT_ANNOTATED_CDS"/>
    <property type="molecule type" value="Genomic_DNA"/>
</dbReference>
<dbReference type="RefSeq" id="XP_006004588.1">
    <property type="nucleotide sequence ID" value="XM_006004526.3"/>
</dbReference>
<name>M3XGY6_LATCH</name>
<keyword evidence="3" id="KW-1185">Reference proteome</keyword>
<dbReference type="Ensembl" id="ENSLACT00000024936.1">
    <property type="protein sequence ID" value="ENSLACP00000021992.1"/>
    <property type="gene ID" value="ENSLACG00000022105.1"/>
</dbReference>
<dbReference type="Bgee" id="ENSLACG00000022105">
    <property type="expression patterns" value="Expressed in chordate pharynx and 2 other cell types or tissues"/>
</dbReference>
<feature type="region of interest" description="Disordered" evidence="1">
    <location>
        <begin position="45"/>
        <end position="76"/>
    </location>
</feature>
<dbReference type="AlphaFoldDB" id="M3XGY6"/>
<dbReference type="EMBL" id="AFYH01151762">
    <property type="status" value="NOT_ANNOTATED_CDS"/>
    <property type="molecule type" value="Genomic_DNA"/>
</dbReference>
<dbReference type="InParanoid" id="M3XGY6"/>
<proteinExistence type="predicted"/>
<sequence>MSTECVQPLETPEDGLDNRDQLQSHLDELSDLSKGLIKSCGLNEKVRKSKKIQGSQDTDQEQKKPRRKDTPVLHVPPLIPGVKMLKEEKRAVFMEDEETDDEKLAI</sequence>